<dbReference type="Gene3D" id="1.10.1740.10">
    <property type="match status" value="1"/>
</dbReference>
<dbReference type="GO" id="GO:0006352">
    <property type="term" value="P:DNA-templated transcription initiation"/>
    <property type="evidence" value="ECO:0007669"/>
    <property type="project" value="InterPro"/>
</dbReference>
<dbReference type="GO" id="GO:0016987">
    <property type="term" value="F:sigma factor activity"/>
    <property type="evidence" value="ECO:0007669"/>
    <property type="project" value="UniProtKB-KW"/>
</dbReference>
<reference evidence="6" key="1">
    <citation type="submission" date="2019-08" db="EMBL/GenBank/DDBJ databases">
        <authorList>
            <person name="Kucharzyk K."/>
            <person name="Murdoch R.W."/>
            <person name="Higgins S."/>
            <person name="Loffler F."/>
        </authorList>
    </citation>
    <scope>NUCLEOTIDE SEQUENCE</scope>
</reference>
<dbReference type="InterPro" id="IPR013324">
    <property type="entry name" value="RNA_pol_sigma_r3/r4-like"/>
</dbReference>
<comment type="similarity">
    <text evidence="1">Belongs to the sigma-70 factor family. ECF subfamily.</text>
</comment>
<feature type="domain" description="RNA polymerase sigma factor 70 region 4 type 2" evidence="5">
    <location>
        <begin position="112"/>
        <end position="164"/>
    </location>
</feature>
<dbReference type="Pfam" id="PF08281">
    <property type="entry name" value="Sigma70_r4_2"/>
    <property type="match status" value="1"/>
</dbReference>
<dbReference type="InterPro" id="IPR014284">
    <property type="entry name" value="RNA_pol_sigma-70_dom"/>
</dbReference>
<dbReference type="InterPro" id="IPR036388">
    <property type="entry name" value="WH-like_DNA-bd_sf"/>
</dbReference>
<proteinExistence type="inferred from homology"/>
<dbReference type="AlphaFoldDB" id="A0A644XIT1"/>
<evidence type="ECO:0000256" key="1">
    <source>
        <dbReference type="ARBA" id="ARBA00010641"/>
    </source>
</evidence>
<name>A0A644XIT1_9ZZZZ</name>
<dbReference type="SUPFAM" id="SSF88946">
    <property type="entry name" value="Sigma2 domain of RNA polymerase sigma factors"/>
    <property type="match status" value="1"/>
</dbReference>
<dbReference type="PANTHER" id="PTHR43133">
    <property type="entry name" value="RNA POLYMERASE ECF-TYPE SIGMA FACTO"/>
    <property type="match status" value="1"/>
</dbReference>
<dbReference type="PANTHER" id="PTHR43133:SF46">
    <property type="entry name" value="RNA POLYMERASE SIGMA-70 FACTOR ECF SUBFAMILY"/>
    <property type="match status" value="1"/>
</dbReference>
<comment type="caution">
    <text evidence="6">The sequence shown here is derived from an EMBL/GenBank/DDBJ whole genome shotgun (WGS) entry which is preliminary data.</text>
</comment>
<dbReference type="InterPro" id="IPR013249">
    <property type="entry name" value="RNA_pol_sigma70_r4_t2"/>
</dbReference>
<evidence type="ECO:0000313" key="6">
    <source>
        <dbReference type="EMBL" id="MPM16116.1"/>
    </source>
</evidence>
<keyword evidence="2" id="KW-0805">Transcription regulation</keyword>
<evidence type="ECO:0000256" key="2">
    <source>
        <dbReference type="ARBA" id="ARBA00023015"/>
    </source>
</evidence>
<accession>A0A644XIT1</accession>
<dbReference type="GO" id="GO:0003677">
    <property type="term" value="F:DNA binding"/>
    <property type="evidence" value="ECO:0007669"/>
    <property type="project" value="InterPro"/>
</dbReference>
<organism evidence="6">
    <name type="scientific">bioreactor metagenome</name>
    <dbReference type="NCBI Taxonomy" id="1076179"/>
    <lineage>
        <taxon>unclassified sequences</taxon>
        <taxon>metagenomes</taxon>
        <taxon>ecological metagenomes</taxon>
    </lineage>
</organism>
<keyword evidence="3" id="KW-0731">Sigma factor</keyword>
<dbReference type="EMBL" id="VSSQ01002554">
    <property type="protein sequence ID" value="MPM16116.1"/>
    <property type="molecule type" value="Genomic_DNA"/>
</dbReference>
<dbReference type="CDD" id="cd06171">
    <property type="entry name" value="Sigma70_r4"/>
    <property type="match status" value="1"/>
</dbReference>
<sequence length="178" mass="20877">MKTAKDIASLYNLYVDDLYTYALYLGFEKGIIMDAIHDVFCKFAADEQLLQNVSNVKFYLFKSLKNRLYDIYKTQKGHIGLSAIDMQEAPFNIQVTIEDKLIDKEEQLQIKNQLSEMLDSLTERQREVVYLRYVQEYDYTQISDLLNISIHGCRKLLSKAMQNLREKYGALLFLFLLS</sequence>
<dbReference type="InterPro" id="IPR013325">
    <property type="entry name" value="RNA_pol_sigma_r2"/>
</dbReference>
<evidence type="ECO:0000259" key="5">
    <source>
        <dbReference type="Pfam" id="PF08281"/>
    </source>
</evidence>
<dbReference type="Gene3D" id="1.10.10.10">
    <property type="entry name" value="Winged helix-like DNA-binding domain superfamily/Winged helix DNA-binding domain"/>
    <property type="match status" value="1"/>
</dbReference>
<keyword evidence="4" id="KW-0804">Transcription</keyword>
<dbReference type="SUPFAM" id="SSF88659">
    <property type="entry name" value="Sigma3 and sigma4 domains of RNA polymerase sigma factors"/>
    <property type="match status" value="1"/>
</dbReference>
<evidence type="ECO:0000256" key="3">
    <source>
        <dbReference type="ARBA" id="ARBA00023082"/>
    </source>
</evidence>
<protein>
    <recommendedName>
        <fullName evidence="5">RNA polymerase sigma factor 70 region 4 type 2 domain-containing protein</fullName>
    </recommendedName>
</protein>
<evidence type="ECO:0000256" key="4">
    <source>
        <dbReference type="ARBA" id="ARBA00023163"/>
    </source>
</evidence>
<gene>
    <name evidence="6" type="ORF">SDC9_62490</name>
</gene>
<dbReference type="NCBIfam" id="TIGR02937">
    <property type="entry name" value="sigma70-ECF"/>
    <property type="match status" value="1"/>
</dbReference>
<dbReference type="InterPro" id="IPR039425">
    <property type="entry name" value="RNA_pol_sigma-70-like"/>
</dbReference>